<gene>
    <name evidence="2" type="ORF">PYCCODRAFT_1426149</name>
</gene>
<feature type="compositionally biased region" description="Basic and acidic residues" evidence="1">
    <location>
        <begin position="58"/>
        <end position="68"/>
    </location>
</feature>
<dbReference type="EMBL" id="KZ084113">
    <property type="protein sequence ID" value="OSD01227.1"/>
    <property type="molecule type" value="Genomic_DNA"/>
</dbReference>
<evidence type="ECO:0000313" key="3">
    <source>
        <dbReference type="Proteomes" id="UP000193067"/>
    </source>
</evidence>
<keyword evidence="3" id="KW-1185">Reference proteome</keyword>
<evidence type="ECO:0000256" key="1">
    <source>
        <dbReference type="SAM" id="MobiDB-lite"/>
    </source>
</evidence>
<feature type="region of interest" description="Disordered" evidence="1">
    <location>
        <begin position="1"/>
        <end position="121"/>
    </location>
</feature>
<protein>
    <submittedName>
        <fullName evidence="2">Uncharacterized protein</fullName>
    </submittedName>
</protein>
<reference evidence="2 3" key="1">
    <citation type="journal article" date="2015" name="Biotechnol. Biofuels">
        <title>Enhanced degradation of softwood versus hardwood by the white-rot fungus Pycnoporus coccineus.</title>
        <authorList>
            <person name="Couturier M."/>
            <person name="Navarro D."/>
            <person name="Chevret D."/>
            <person name="Henrissat B."/>
            <person name="Piumi F."/>
            <person name="Ruiz-Duenas F.J."/>
            <person name="Martinez A.T."/>
            <person name="Grigoriev I.V."/>
            <person name="Riley R."/>
            <person name="Lipzen A."/>
            <person name="Berrin J.G."/>
            <person name="Master E.R."/>
            <person name="Rosso M.N."/>
        </authorList>
    </citation>
    <scope>NUCLEOTIDE SEQUENCE [LARGE SCALE GENOMIC DNA]</scope>
    <source>
        <strain evidence="2 3">BRFM310</strain>
    </source>
</reference>
<name>A0A1Y2IJD6_TRAC3</name>
<dbReference type="Proteomes" id="UP000193067">
    <property type="component" value="Unassembled WGS sequence"/>
</dbReference>
<proteinExistence type="predicted"/>
<accession>A0A1Y2IJD6</accession>
<sequence>MADTLVQHPPAMKVGGRRLSVTSRPKPAVHAAEQPQRTSPGPETPTDYPRPAPPGEQQAHKEEEDVPKRKQGNGGDEHERRIQESLYRKAEANRPTRDFKAGGKPVGAGGRISQPSKSLSM</sequence>
<evidence type="ECO:0000313" key="2">
    <source>
        <dbReference type="EMBL" id="OSD01227.1"/>
    </source>
</evidence>
<dbReference type="OrthoDB" id="3228420at2759"/>
<feature type="compositionally biased region" description="Basic and acidic residues" evidence="1">
    <location>
        <begin position="75"/>
        <end position="101"/>
    </location>
</feature>
<organism evidence="2 3">
    <name type="scientific">Trametes coccinea (strain BRFM310)</name>
    <name type="common">Pycnoporus coccineus</name>
    <dbReference type="NCBI Taxonomy" id="1353009"/>
    <lineage>
        <taxon>Eukaryota</taxon>
        <taxon>Fungi</taxon>
        <taxon>Dikarya</taxon>
        <taxon>Basidiomycota</taxon>
        <taxon>Agaricomycotina</taxon>
        <taxon>Agaricomycetes</taxon>
        <taxon>Polyporales</taxon>
        <taxon>Polyporaceae</taxon>
        <taxon>Trametes</taxon>
    </lineage>
</organism>
<dbReference type="AlphaFoldDB" id="A0A1Y2IJD6"/>